<accession>A0A1S1BXZ2</accession>
<protein>
    <submittedName>
        <fullName evidence="3">Uncharacterized protein</fullName>
    </submittedName>
</protein>
<dbReference type="Proteomes" id="UP000284767">
    <property type="component" value="Unassembled WGS sequence"/>
</dbReference>
<reference evidence="7" key="1">
    <citation type="submission" date="2015-06" db="EMBL/GenBank/DDBJ databases">
        <authorList>
            <person name="Radhakrishnan Rajesh"/>
            <person name="Underwood Anthony"/>
            <person name="Al-Shahib Ali"/>
        </authorList>
    </citation>
    <scope>NUCLEOTIDE SEQUENCE [LARGE SCALE GENOMIC DNA]</scope>
    <source>
        <strain evidence="7">P19_London_7_VIM_2_05_10</strain>
    </source>
</reference>
<dbReference type="EMBL" id="NSNE01000009">
    <property type="protein sequence ID" value="RPM14262.1"/>
    <property type="molecule type" value="Genomic_DNA"/>
</dbReference>
<dbReference type="Proteomes" id="UP001297540">
    <property type="component" value="Chromosome"/>
</dbReference>
<dbReference type="eggNOG" id="ENOG5031HKM">
    <property type="taxonomic scope" value="Bacteria"/>
</dbReference>
<dbReference type="EMBL" id="WOAD01000027">
    <property type="protein sequence ID" value="MUI38207.1"/>
    <property type="molecule type" value="Genomic_DNA"/>
</dbReference>
<evidence type="ECO:0000313" key="9">
    <source>
        <dbReference type="Proteomes" id="UP000284767"/>
    </source>
</evidence>
<evidence type="ECO:0000313" key="10">
    <source>
        <dbReference type="Proteomes" id="UP000433532"/>
    </source>
</evidence>
<evidence type="ECO:0000313" key="11">
    <source>
        <dbReference type="Proteomes" id="UP000644192"/>
    </source>
</evidence>
<dbReference type="Proteomes" id="UP000045039">
    <property type="component" value="Unassembled WGS sequence"/>
</dbReference>
<dbReference type="KEGG" id="paeb:NCGM1900_4219"/>
<accession>A0A080V6Y6</accession>
<dbReference type="EMBL" id="CVVU01000232">
    <property type="protein sequence ID" value="CRP60687.1"/>
    <property type="molecule type" value="Genomic_DNA"/>
</dbReference>
<evidence type="ECO:0000313" key="5">
    <source>
        <dbReference type="EMBL" id="RPM14262.1"/>
    </source>
</evidence>
<evidence type="ECO:0000313" key="2">
    <source>
        <dbReference type="EMBL" id="MUI38207.1"/>
    </source>
</evidence>
<reference evidence="5 9" key="4">
    <citation type="submission" date="2017-08" db="EMBL/GenBank/DDBJ databases">
        <authorList>
            <person name="Feschi L."/>
            <person name="Jeukens J."/>
            <person name="Emond-Rheault J.-G."/>
            <person name="Kukavica-Ibrulj I."/>
            <person name="Boyle B."/>
            <person name="Levesque R.C."/>
        </authorList>
    </citation>
    <scope>NUCLEOTIDE SEQUENCE [LARGE SCALE GENOMIC DNA]</scope>
    <source>
        <strain evidence="5 9">PA-W36</strain>
    </source>
</reference>
<dbReference type="Proteomes" id="UP000194857">
    <property type="component" value="Unassembled WGS sequence"/>
</dbReference>
<reference evidence="3" key="7">
    <citation type="submission" date="2020-01" db="EMBL/GenBank/DDBJ databases">
        <title>Bacteria Cultured from War Wounds Associated with the Conflict in Eastern Ukraine.</title>
        <authorList>
            <person name="Snesrud E."/>
            <person name="Galac M.R."/>
            <person name="Mc Gann P."/>
            <person name="Valentine K."/>
            <person name="Viacheslav K."/>
        </authorList>
    </citation>
    <scope>NUCLEOTIDE SEQUENCE</scope>
    <source>
        <strain evidence="3">VNMU148</strain>
    </source>
</reference>
<evidence type="ECO:0000313" key="4">
    <source>
        <dbReference type="EMBL" id="OTI54864.1"/>
    </source>
</evidence>
<evidence type="ECO:0000313" key="8">
    <source>
        <dbReference type="Proteomes" id="UP000194857"/>
    </source>
</evidence>
<dbReference type="Proteomes" id="UP000433532">
    <property type="component" value="Unassembled WGS sequence"/>
</dbReference>
<reference evidence="6" key="9">
    <citation type="submission" date="2023-10" db="EMBL/GenBank/DDBJ databases">
        <title>Pathogen: clinical or host-associated sample.</title>
        <authorList>
            <person name="Hergert J."/>
            <person name="Casey R."/>
            <person name="Wagner J."/>
            <person name="Young E.L."/>
            <person name="Oakeson K.F."/>
        </authorList>
    </citation>
    <scope>NUCLEOTIDE SEQUENCE</scope>
    <source>
        <strain evidence="6">2021CK-01020</strain>
    </source>
</reference>
<gene>
    <name evidence="4" type="ORF">CAZ10_36000</name>
    <name evidence="2" type="ORF">GNQ48_24700</name>
    <name evidence="3" type="ORF">GUL26_29680</name>
    <name evidence="5" type="ORF">IPC1295_16735</name>
    <name evidence="6" type="ORF">L4V69_18725</name>
    <name evidence="1" type="ORF">PAERUG_P19_London_7_VIM_2_05_10_04979</name>
</gene>
<evidence type="ECO:0000313" key="7">
    <source>
        <dbReference type="Proteomes" id="UP000045039"/>
    </source>
</evidence>
<dbReference type="EMBL" id="CP136986">
    <property type="protein sequence ID" value="WOS81119.1"/>
    <property type="molecule type" value="Genomic_DNA"/>
</dbReference>
<dbReference type="Proteomes" id="UP000644192">
    <property type="component" value="Unassembled WGS sequence"/>
</dbReference>
<reference evidence="2 10" key="6">
    <citation type="submission" date="2019-11" db="EMBL/GenBank/DDBJ databases">
        <title>Genomes of ocular Pseudomonas aeruginosa isolates.</title>
        <authorList>
            <person name="Khan M."/>
            <person name="Rice S.A."/>
            <person name="Willcox M.D.P."/>
            <person name="Stapleton F."/>
        </authorList>
    </citation>
    <scope>NUCLEOTIDE SEQUENCE [LARGE SCALE GENOMIC DNA]</scope>
    <source>
        <strain evidence="2 10">PA221</strain>
    </source>
</reference>
<name>A0A080V6Y6_PSEAI</name>
<dbReference type="RefSeq" id="WP_003089396.1">
    <property type="nucleotide sequence ID" value="NZ_AP014622.1"/>
</dbReference>
<dbReference type="AlphaFoldDB" id="A0A080V6Y6"/>
<sequence length="52" mass="6294">MDRTDNVIDFARYRSRRQARRLGEMMWAVYAWRAGYAVPQPPARHDERSRRA</sequence>
<reference evidence="5 9" key="5">
    <citation type="submission" date="2019-01" db="EMBL/GenBank/DDBJ databases">
        <title>The Pseudomonas aeruginosa pan-genome provides new insights on its population structure, horizontal gene transfer and pathogenicity.</title>
        <authorList>
            <person name="Freschi L."/>
            <person name="Vincent A.T."/>
            <person name="Jeukens J."/>
            <person name="Emond-Rheault J.-G."/>
            <person name="Kukavica-Ibrulj I."/>
            <person name="Dupont M.-J."/>
            <person name="Charette S.J."/>
            <person name="Boyle B."/>
            <person name="Levesque R.C."/>
        </authorList>
    </citation>
    <scope>NUCLEOTIDE SEQUENCE [LARGE SCALE GENOMIC DNA]</scope>
    <source>
        <strain evidence="5 9">PA-W36</strain>
    </source>
</reference>
<evidence type="ECO:0000313" key="3">
    <source>
        <dbReference type="EMBL" id="MZZ16440.1"/>
    </source>
</evidence>
<dbReference type="EMBL" id="NFFZ01000037">
    <property type="protein sequence ID" value="OTI54864.1"/>
    <property type="molecule type" value="Genomic_DNA"/>
</dbReference>
<reference evidence="1" key="2">
    <citation type="submission" date="2015-06" db="EMBL/GenBank/DDBJ databases">
        <authorList>
            <person name="Radhakrishnan R."/>
            <person name="Underwood A."/>
            <person name="Al-Shahib A."/>
        </authorList>
    </citation>
    <scope>NUCLEOTIDE SEQUENCE</scope>
    <source>
        <strain evidence="1">P19_London_7_VIM_2_05_10</strain>
    </source>
</reference>
<dbReference type="OMA" id="AELMWAM"/>
<reference evidence="4 8" key="3">
    <citation type="submission" date="2017-05" db="EMBL/GenBank/DDBJ databases">
        <authorList>
            <person name="Song R."/>
            <person name="Chenine A.L."/>
            <person name="Ruprecht R.M."/>
        </authorList>
    </citation>
    <scope>NUCLEOTIDE SEQUENCE [LARGE SCALE GENOMIC DNA]</scope>
    <source>
        <strain evidence="4 8">S567_C10_BS</strain>
    </source>
</reference>
<evidence type="ECO:0000313" key="1">
    <source>
        <dbReference type="EMBL" id="CRP60687.1"/>
    </source>
</evidence>
<reference evidence="6" key="8">
    <citation type="submission" date="2023-06" db="EMBL/GenBank/DDBJ databases">
        <authorList>
            <consortium name="Clinical and Environmental Microbiology Branch: Whole genome sequencing antimicrobial resistance pathogens in the healthcare setting"/>
        </authorList>
    </citation>
    <scope>NUCLEOTIDE SEQUENCE</scope>
    <source>
        <strain evidence="6">2021CK-01020</strain>
    </source>
</reference>
<organism evidence="3 11">
    <name type="scientific">Pseudomonas aeruginosa</name>
    <dbReference type="NCBI Taxonomy" id="287"/>
    <lineage>
        <taxon>Bacteria</taxon>
        <taxon>Pseudomonadati</taxon>
        <taxon>Pseudomonadota</taxon>
        <taxon>Gammaproteobacteria</taxon>
        <taxon>Pseudomonadales</taxon>
        <taxon>Pseudomonadaceae</taxon>
        <taxon>Pseudomonas</taxon>
    </lineage>
</organism>
<proteinExistence type="predicted"/>
<dbReference type="EMBL" id="WXZT01000028">
    <property type="protein sequence ID" value="MZZ16440.1"/>
    <property type="molecule type" value="Genomic_DNA"/>
</dbReference>
<evidence type="ECO:0000313" key="6">
    <source>
        <dbReference type="EMBL" id="WOS81119.1"/>
    </source>
</evidence>